<name>A0AAV9GCI2_9PEZI</name>
<keyword evidence="1" id="KW-0812">Transmembrane</keyword>
<dbReference type="EMBL" id="MU865969">
    <property type="protein sequence ID" value="KAK4445055.1"/>
    <property type="molecule type" value="Genomic_DNA"/>
</dbReference>
<evidence type="ECO:0000313" key="2">
    <source>
        <dbReference type="EMBL" id="KAK4445055.1"/>
    </source>
</evidence>
<feature type="transmembrane region" description="Helical" evidence="1">
    <location>
        <begin position="20"/>
        <end position="39"/>
    </location>
</feature>
<keyword evidence="3" id="KW-1185">Reference proteome</keyword>
<sequence>MFDLLDEAVLKFISLTIRFAQFVLSLVIVGCISQFLTSLSDLDLALPQTHVAVLAISCVAALWSLVALLLTCCAGRIMLELETTLDVICAGMSIAQAAMLSKDAMCTTRTFVQTYVEAWKMGALPSRGLVKVCFGVAIVDVILFSSTSIMSWAIFMIKRRRDSQGHHGK</sequence>
<comment type="caution">
    <text evidence="2">The sequence shown here is derived from an EMBL/GenBank/DDBJ whole genome shotgun (WGS) entry which is preliminary data.</text>
</comment>
<evidence type="ECO:0008006" key="4">
    <source>
        <dbReference type="Google" id="ProtNLM"/>
    </source>
</evidence>
<feature type="transmembrane region" description="Helical" evidence="1">
    <location>
        <begin position="51"/>
        <end position="77"/>
    </location>
</feature>
<feature type="transmembrane region" description="Helical" evidence="1">
    <location>
        <begin position="129"/>
        <end position="155"/>
    </location>
</feature>
<reference evidence="2" key="1">
    <citation type="journal article" date="2023" name="Mol. Phylogenet. Evol.">
        <title>Genome-scale phylogeny and comparative genomics of the fungal order Sordariales.</title>
        <authorList>
            <person name="Hensen N."/>
            <person name="Bonometti L."/>
            <person name="Westerberg I."/>
            <person name="Brannstrom I.O."/>
            <person name="Guillou S."/>
            <person name="Cros-Aarteil S."/>
            <person name="Calhoun S."/>
            <person name="Haridas S."/>
            <person name="Kuo A."/>
            <person name="Mondo S."/>
            <person name="Pangilinan J."/>
            <person name="Riley R."/>
            <person name="LaButti K."/>
            <person name="Andreopoulos B."/>
            <person name="Lipzen A."/>
            <person name="Chen C."/>
            <person name="Yan M."/>
            <person name="Daum C."/>
            <person name="Ng V."/>
            <person name="Clum A."/>
            <person name="Steindorff A."/>
            <person name="Ohm R.A."/>
            <person name="Martin F."/>
            <person name="Silar P."/>
            <person name="Natvig D.O."/>
            <person name="Lalanne C."/>
            <person name="Gautier V."/>
            <person name="Ament-Velasquez S.L."/>
            <person name="Kruys A."/>
            <person name="Hutchinson M.I."/>
            <person name="Powell A.J."/>
            <person name="Barry K."/>
            <person name="Miller A.N."/>
            <person name="Grigoriev I.V."/>
            <person name="Debuchy R."/>
            <person name="Gladieux P."/>
            <person name="Hiltunen Thoren M."/>
            <person name="Johannesson H."/>
        </authorList>
    </citation>
    <scope>NUCLEOTIDE SEQUENCE</scope>
    <source>
        <strain evidence="2">PSN243</strain>
    </source>
</reference>
<evidence type="ECO:0000256" key="1">
    <source>
        <dbReference type="SAM" id="Phobius"/>
    </source>
</evidence>
<protein>
    <recommendedName>
        <fullName evidence="4">MARVEL domain-containing protein</fullName>
    </recommendedName>
</protein>
<dbReference type="AlphaFoldDB" id="A0AAV9GCI2"/>
<proteinExistence type="predicted"/>
<keyword evidence="1" id="KW-1133">Transmembrane helix</keyword>
<dbReference type="Proteomes" id="UP001321760">
    <property type="component" value="Unassembled WGS sequence"/>
</dbReference>
<organism evidence="2 3">
    <name type="scientific">Podospora aff. communis PSN243</name>
    <dbReference type="NCBI Taxonomy" id="3040156"/>
    <lineage>
        <taxon>Eukaryota</taxon>
        <taxon>Fungi</taxon>
        <taxon>Dikarya</taxon>
        <taxon>Ascomycota</taxon>
        <taxon>Pezizomycotina</taxon>
        <taxon>Sordariomycetes</taxon>
        <taxon>Sordariomycetidae</taxon>
        <taxon>Sordariales</taxon>
        <taxon>Podosporaceae</taxon>
        <taxon>Podospora</taxon>
    </lineage>
</organism>
<gene>
    <name evidence="2" type="ORF">QBC34DRAFT_413789</name>
</gene>
<evidence type="ECO:0000313" key="3">
    <source>
        <dbReference type="Proteomes" id="UP001321760"/>
    </source>
</evidence>
<keyword evidence="1" id="KW-0472">Membrane</keyword>
<accession>A0AAV9GCI2</accession>
<reference evidence="2" key="2">
    <citation type="submission" date="2023-05" db="EMBL/GenBank/DDBJ databases">
        <authorList>
            <consortium name="Lawrence Berkeley National Laboratory"/>
            <person name="Steindorff A."/>
            <person name="Hensen N."/>
            <person name="Bonometti L."/>
            <person name="Westerberg I."/>
            <person name="Brannstrom I.O."/>
            <person name="Guillou S."/>
            <person name="Cros-Aarteil S."/>
            <person name="Calhoun S."/>
            <person name="Haridas S."/>
            <person name="Kuo A."/>
            <person name="Mondo S."/>
            <person name="Pangilinan J."/>
            <person name="Riley R."/>
            <person name="Labutti K."/>
            <person name="Andreopoulos B."/>
            <person name="Lipzen A."/>
            <person name="Chen C."/>
            <person name="Yanf M."/>
            <person name="Daum C."/>
            <person name="Ng V."/>
            <person name="Clum A."/>
            <person name="Ohm R."/>
            <person name="Martin F."/>
            <person name="Silar P."/>
            <person name="Natvig D."/>
            <person name="Lalanne C."/>
            <person name="Gautier V."/>
            <person name="Ament-Velasquez S.L."/>
            <person name="Kruys A."/>
            <person name="Hutchinson M.I."/>
            <person name="Powell A.J."/>
            <person name="Barry K."/>
            <person name="Miller A.N."/>
            <person name="Grigoriev I.V."/>
            <person name="Debuchy R."/>
            <person name="Gladieux P."/>
            <person name="Thoren M.H."/>
            <person name="Johannesson H."/>
        </authorList>
    </citation>
    <scope>NUCLEOTIDE SEQUENCE</scope>
    <source>
        <strain evidence="2">PSN243</strain>
    </source>
</reference>